<dbReference type="Proteomes" id="UP001215280">
    <property type="component" value="Unassembled WGS sequence"/>
</dbReference>
<reference evidence="2" key="1">
    <citation type="submission" date="2023-03" db="EMBL/GenBank/DDBJ databases">
        <title>Massive genome expansion in bonnet fungi (Mycena s.s.) driven by repeated elements and novel gene families across ecological guilds.</title>
        <authorList>
            <consortium name="Lawrence Berkeley National Laboratory"/>
            <person name="Harder C.B."/>
            <person name="Miyauchi S."/>
            <person name="Viragh M."/>
            <person name="Kuo A."/>
            <person name="Thoen E."/>
            <person name="Andreopoulos B."/>
            <person name="Lu D."/>
            <person name="Skrede I."/>
            <person name="Drula E."/>
            <person name="Henrissat B."/>
            <person name="Morin E."/>
            <person name="Kohler A."/>
            <person name="Barry K."/>
            <person name="LaButti K."/>
            <person name="Morin E."/>
            <person name="Salamov A."/>
            <person name="Lipzen A."/>
            <person name="Mereny Z."/>
            <person name="Hegedus B."/>
            <person name="Baldrian P."/>
            <person name="Stursova M."/>
            <person name="Weitz H."/>
            <person name="Taylor A."/>
            <person name="Grigoriev I.V."/>
            <person name="Nagy L.G."/>
            <person name="Martin F."/>
            <person name="Kauserud H."/>
        </authorList>
    </citation>
    <scope>NUCLEOTIDE SEQUENCE</scope>
    <source>
        <strain evidence="2">CBHHK188m</strain>
    </source>
</reference>
<name>A0AAD7JFT0_9AGAR</name>
<evidence type="ECO:0000259" key="1">
    <source>
        <dbReference type="Pfam" id="PF13391"/>
    </source>
</evidence>
<gene>
    <name evidence="2" type="ORF">DFH07DRAFT_814257</name>
</gene>
<comment type="caution">
    <text evidence="2">The sequence shown here is derived from an EMBL/GenBank/DDBJ whole genome shotgun (WGS) entry which is preliminary data.</text>
</comment>
<evidence type="ECO:0000313" key="2">
    <source>
        <dbReference type="EMBL" id="KAJ7762399.1"/>
    </source>
</evidence>
<accession>A0AAD7JFT0</accession>
<proteinExistence type="predicted"/>
<dbReference type="InterPro" id="IPR003615">
    <property type="entry name" value="HNH_nuc"/>
</dbReference>
<keyword evidence="3" id="KW-1185">Reference proteome</keyword>
<dbReference type="AlphaFoldDB" id="A0AAD7JFT0"/>
<evidence type="ECO:0000313" key="3">
    <source>
        <dbReference type="Proteomes" id="UP001215280"/>
    </source>
</evidence>
<protein>
    <recommendedName>
        <fullName evidence="1">HNH nuclease domain-containing protein</fullName>
    </recommendedName>
</protein>
<sequence>MHRCSRSTPMVVCRWTIDLEHAHIVPKGEDSTWADLKSLGFIPTNAKSLSHEACNSVLFYPNHHRAFETFISVGIQRELHLR</sequence>
<organism evidence="2 3">
    <name type="scientific">Mycena maculata</name>
    <dbReference type="NCBI Taxonomy" id="230809"/>
    <lineage>
        <taxon>Eukaryota</taxon>
        <taxon>Fungi</taxon>
        <taxon>Dikarya</taxon>
        <taxon>Basidiomycota</taxon>
        <taxon>Agaricomycotina</taxon>
        <taxon>Agaricomycetes</taxon>
        <taxon>Agaricomycetidae</taxon>
        <taxon>Agaricales</taxon>
        <taxon>Marasmiineae</taxon>
        <taxon>Mycenaceae</taxon>
        <taxon>Mycena</taxon>
    </lineage>
</organism>
<feature type="domain" description="HNH nuclease" evidence="1">
    <location>
        <begin position="13"/>
        <end position="70"/>
    </location>
</feature>
<dbReference type="Pfam" id="PF13391">
    <property type="entry name" value="HNH_2"/>
    <property type="match status" value="1"/>
</dbReference>
<dbReference type="EMBL" id="JARJLG010000043">
    <property type="protein sequence ID" value="KAJ7762399.1"/>
    <property type="molecule type" value="Genomic_DNA"/>
</dbReference>